<dbReference type="Gene3D" id="3.40.710.10">
    <property type="entry name" value="DD-peptidase/beta-lactamase superfamily"/>
    <property type="match status" value="1"/>
</dbReference>
<evidence type="ECO:0000313" key="4">
    <source>
        <dbReference type="EMBL" id="GAA0915475.1"/>
    </source>
</evidence>
<evidence type="ECO:0000313" key="5">
    <source>
        <dbReference type="Proteomes" id="UP001501578"/>
    </source>
</evidence>
<dbReference type="Pfam" id="PF13354">
    <property type="entry name" value="Beta-lactamase2"/>
    <property type="match status" value="1"/>
</dbReference>
<dbReference type="PANTHER" id="PTHR35333">
    <property type="entry name" value="BETA-LACTAMASE"/>
    <property type="match status" value="1"/>
</dbReference>
<evidence type="ECO:0000256" key="1">
    <source>
        <dbReference type="SAM" id="SignalP"/>
    </source>
</evidence>
<dbReference type="Gene3D" id="3.10.450.280">
    <property type="match status" value="1"/>
</dbReference>
<proteinExistence type="predicted"/>
<organism evidence="4 5">
    <name type="scientific">Nonomuraea longicatena</name>
    <dbReference type="NCBI Taxonomy" id="83682"/>
    <lineage>
        <taxon>Bacteria</taxon>
        <taxon>Bacillati</taxon>
        <taxon>Actinomycetota</taxon>
        <taxon>Actinomycetes</taxon>
        <taxon>Streptosporangiales</taxon>
        <taxon>Streptosporangiaceae</taxon>
        <taxon>Nonomuraea</taxon>
    </lineage>
</organism>
<dbReference type="InterPro" id="IPR000871">
    <property type="entry name" value="Beta-lactam_class-A"/>
</dbReference>
<dbReference type="InterPro" id="IPR012338">
    <property type="entry name" value="Beta-lactam/transpept-like"/>
</dbReference>
<dbReference type="SUPFAM" id="SSF56601">
    <property type="entry name" value="beta-lactamase/transpeptidase-like"/>
    <property type="match status" value="1"/>
</dbReference>
<dbReference type="Pfam" id="PF18042">
    <property type="entry name" value="ORF_12_N"/>
    <property type="match status" value="1"/>
</dbReference>
<dbReference type="PANTHER" id="PTHR35333:SF5">
    <property type="entry name" value="CONSERVED LIPOPROTEIN LPQF-RELATED"/>
    <property type="match status" value="1"/>
</dbReference>
<keyword evidence="1" id="KW-0732">Signal</keyword>
<evidence type="ECO:0008006" key="6">
    <source>
        <dbReference type="Google" id="ProtNLM"/>
    </source>
</evidence>
<feature type="domain" description="ORF 12 gene product N-terminal" evidence="3">
    <location>
        <begin position="121"/>
        <end position="210"/>
    </location>
</feature>
<dbReference type="InterPro" id="IPR045155">
    <property type="entry name" value="Beta-lactam_cat"/>
</dbReference>
<protein>
    <recommendedName>
        <fullName evidence="6">Beta-lactamase</fullName>
    </recommendedName>
</protein>
<dbReference type="Proteomes" id="UP001501578">
    <property type="component" value="Unassembled WGS sequence"/>
</dbReference>
<accession>A0ABN1NT40</accession>
<gene>
    <name evidence="4" type="ORF">GCM10009560_09870</name>
</gene>
<evidence type="ECO:0000259" key="2">
    <source>
        <dbReference type="Pfam" id="PF13354"/>
    </source>
</evidence>
<feature type="signal peptide" evidence="1">
    <location>
        <begin position="1"/>
        <end position="29"/>
    </location>
</feature>
<keyword evidence="5" id="KW-1185">Reference proteome</keyword>
<feature type="chain" id="PRO_5046058358" description="Beta-lactamase" evidence="1">
    <location>
        <begin position="30"/>
        <end position="523"/>
    </location>
</feature>
<name>A0ABN1NT40_9ACTN</name>
<evidence type="ECO:0000259" key="3">
    <source>
        <dbReference type="Pfam" id="PF18042"/>
    </source>
</evidence>
<sequence length="523" mass="54948">MDKRLRSVSLATAATLTLGGAVGAGPAAAEPTSSASTAVEPAPFANAVVKPAPFAGMVAGPALSRRNVAEPALSASAAAEPASSASVVAETAPFAGMVAGPALSRSTAAEPALSASAAVEIPATPAGDQLRWLVDALRRAPVPEAEIRERITAEYLSHITPAQFNEVFVAFADLKLTAVSATEPASVHARATSGGKNWRVAVYVDATGRISQLLFREIVPPPRPPGDWPELERRLAAIAPEVGFVAAEIDGRTCRPVRGVEPRTARPLGSMFKLYILGTVARQIRAGRYSWDTELTITPELRSLQVGGLGARPDGSRVSVREAAELMISISDNIGTDLLLHKAGRKAVERTVLAWGAPVKGNVPMLSTRELFMLKSEHAYPQLADQYKKLSVKGKRAFLADTVGKIPLSSFGHWPGPRELSAIEWFASPADICRAHAELRAMADPAVEKAMSIASAGIPGAWYKGGSEPGLLDVGYSVKDDDGKVRFVTLMAADHDNLLPEDTMGPELGALAAGAVELMRSTA</sequence>
<comment type="caution">
    <text evidence="4">The sequence shown here is derived from an EMBL/GenBank/DDBJ whole genome shotgun (WGS) entry which is preliminary data.</text>
</comment>
<dbReference type="RefSeq" id="WP_343948479.1">
    <property type="nucleotide sequence ID" value="NZ_BAAAHQ010000002.1"/>
</dbReference>
<dbReference type="EMBL" id="BAAAHQ010000002">
    <property type="protein sequence ID" value="GAA0915475.1"/>
    <property type="molecule type" value="Genomic_DNA"/>
</dbReference>
<feature type="domain" description="Beta-lactamase class A catalytic" evidence="2">
    <location>
        <begin position="259"/>
        <end position="357"/>
    </location>
</feature>
<dbReference type="InterPro" id="IPR040846">
    <property type="entry name" value="ORF_12_N"/>
</dbReference>
<reference evidence="4 5" key="1">
    <citation type="journal article" date="2019" name="Int. J. Syst. Evol. Microbiol.">
        <title>The Global Catalogue of Microorganisms (GCM) 10K type strain sequencing project: providing services to taxonomists for standard genome sequencing and annotation.</title>
        <authorList>
            <consortium name="The Broad Institute Genomics Platform"/>
            <consortium name="The Broad Institute Genome Sequencing Center for Infectious Disease"/>
            <person name="Wu L."/>
            <person name="Ma J."/>
        </authorList>
    </citation>
    <scope>NUCLEOTIDE SEQUENCE [LARGE SCALE GENOMIC DNA]</scope>
    <source>
        <strain evidence="4 5">JCM 11136</strain>
    </source>
</reference>